<organism evidence="3 4">
    <name type="scientific">Trypanosoma theileri</name>
    <dbReference type="NCBI Taxonomy" id="67003"/>
    <lineage>
        <taxon>Eukaryota</taxon>
        <taxon>Discoba</taxon>
        <taxon>Euglenozoa</taxon>
        <taxon>Kinetoplastea</taxon>
        <taxon>Metakinetoplastina</taxon>
        <taxon>Trypanosomatida</taxon>
        <taxon>Trypanosomatidae</taxon>
        <taxon>Trypanosoma</taxon>
    </lineage>
</organism>
<reference evidence="3 4" key="1">
    <citation type="submission" date="2017-03" db="EMBL/GenBank/DDBJ databases">
        <title>An alternative strategy for trypanosome survival in the mammalian bloodstream revealed through genome and transcriptome analysis of the ubiquitous bovine parasite Trypanosoma (Megatrypanum) theileri.</title>
        <authorList>
            <person name="Kelly S."/>
            <person name="Ivens A."/>
            <person name="Mott A."/>
            <person name="O'Neill E."/>
            <person name="Emms D."/>
            <person name="Macleod O."/>
            <person name="Voorheis P."/>
            <person name="Matthews J."/>
            <person name="Matthews K."/>
            <person name="Carrington M."/>
        </authorList>
    </citation>
    <scope>NUCLEOTIDE SEQUENCE [LARGE SCALE GENOMIC DNA]</scope>
    <source>
        <strain evidence="3">Edinburgh</strain>
    </source>
</reference>
<feature type="compositionally biased region" description="Low complexity" evidence="1">
    <location>
        <begin position="40"/>
        <end position="51"/>
    </location>
</feature>
<name>A0A1X0NLI1_9TRYP</name>
<dbReference type="EMBL" id="NBCO01000036">
    <property type="protein sequence ID" value="ORC85313.1"/>
    <property type="molecule type" value="Genomic_DNA"/>
</dbReference>
<dbReference type="GO" id="GO:0000981">
    <property type="term" value="F:DNA-binding transcription factor activity, RNA polymerase II-specific"/>
    <property type="evidence" value="ECO:0007669"/>
    <property type="project" value="TreeGrafter"/>
</dbReference>
<evidence type="ECO:0000256" key="1">
    <source>
        <dbReference type="SAM" id="MobiDB-lite"/>
    </source>
</evidence>
<dbReference type="GO" id="GO:0005509">
    <property type="term" value="F:calcium ion binding"/>
    <property type="evidence" value="ECO:0007669"/>
    <property type="project" value="InterPro"/>
</dbReference>
<feature type="region of interest" description="Disordered" evidence="1">
    <location>
        <begin position="602"/>
        <end position="644"/>
    </location>
</feature>
<dbReference type="RefSeq" id="XP_028879379.1">
    <property type="nucleotide sequence ID" value="XM_029029358.1"/>
</dbReference>
<dbReference type="AlphaFoldDB" id="A0A1X0NLI1"/>
<protein>
    <recommendedName>
        <fullName evidence="2">EF-hand domain-containing protein</fullName>
    </recommendedName>
</protein>
<gene>
    <name evidence="3" type="ORF">TM35_000361730</name>
</gene>
<comment type="caution">
    <text evidence="3">The sequence shown here is derived from an EMBL/GenBank/DDBJ whole genome shotgun (WGS) entry which is preliminary data.</text>
</comment>
<dbReference type="GO" id="GO:0005634">
    <property type="term" value="C:nucleus"/>
    <property type="evidence" value="ECO:0007669"/>
    <property type="project" value="TreeGrafter"/>
</dbReference>
<feature type="region of interest" description="Disordered" evidence="1">
    <location>
        <begin position="531"/>
        <end position="582"/>
    </location>
</feature>
<dbReference type="GO" id="GO:0000987">
    <property type="term" value="F:cis-regulatory region sequence-specific DNA binding"/>
    <property type="evidence" value="ECO:0007669"/>
    <property type="project" value="TreeGrafter"/>
</dbReference>
<feature type="compositionally biased region" description="Basic and acidic residues" evidence="1">
    <location>
        <begin position="554"/>
        <end position="567"/>
    </location>
</feature>
<evidence type="ECO:0000259" key="2">
    <source>
        <dbReference type="PROSITE" id="PS50222"/>
    </source>
</evidence>
<feature type="domain" description="EF-hand" evidence="2">
    <location>
        <begin position="738"/>
        <end position="773"/>
    </location>
</feature>
<feature type="region of interest" description="Disordered" evidence="1">
    <location>
        <begin position="33"/>
        <end position="58"/>
    </location>
</feature>
<dbReference type="PANTHER" id="PTHR14596:SF72">
    <property type="entry name" value="ZINC FINGER PROTEIN MSN2-RELATED"/>
    <property type="match status" value="1"/>
</dbReference>
<proteinExistence type="predicted"/>
<dbReference type="OrthoDB" id="267657at2759"/>
<dbReference type="Proteomes" id="UP000192257">
    <property type="component" value="Unassembled WGS sequence"/>
</dbReference>
<dbReference type="VEuPathDB" id="TriTrypDB:TM35_000361730"/>
<feature type="region of interest" description="Disordered" evidence="1">
    <location>
        <begin position="152"/>
        <end position="174"/>
    </location>
</feature>
<dbReference type="GO" id="GO:0042594">
    <property type="term" value="P:response to starvation"/>
    <property type="evidence" value="ECO:0007669"/>
    <property type="project" value="TreeGrafter"/>
</dbReference>
<feature type="compositionally biased region" description="Basic and acidic residues" evidence="1">
    <location>
        <begin position="611"/>
        <end position="620"/>
    </location>
</feature>
<evidence type="ECO:0000313" key="3">
    <source>
        <dbReference type="EMBL" id="ORC85313.1"/>
    </source>
</evidence>
<accession>A0A1X0NLI1</accession>
<evidence type="ECO:0000313" key="4">
    <source>
        <dbReference type="Proteomes" id="UP000192257"/>
    </source>
</evidence>
<dbReference type="InterPro" id="IPR002048">
    <property type="entry name" value="EF_hand_dom"/>
</dbReference>
<dbReference type="PROSITE" id="PS50222">
    <property type="entry name" value="EF_HAND_2"/>
    <property type="match status" value="1"/>
</dbReference>
<sequence>MFAMMLTRNITSVISVAAAALAGCIAVHKYTQQRRHRRSSGSGSNSNNNGNNGSGGKSNGEISLRHVYSYSEPSLPSVGFLFRLFGWVVRRNATIVLRTANRQDAVLYHSQLTALQQEKEQQQLQCRFTLEVEEAAHLHGVLVIEARIQKGDNDNKEEEEEKEENNNNNNNKKERSALQKMCMKEMESLFDESVATTAAALSSLYNRQESLVLCRIPIPDLRVYRDLPPVIPRLLAALADNRRLFPTYAEELLYYLPYIERYKYQQRKQQQQQQQHTVASTMMVTTIRTTTTTRRAAAPTTTTTTMMTTMTSSTTTTTTTSSSSAAAAATTTNAGMTSTSLEIQDEGNCMDASLTSSTSLPLKEDTCSIASLLGDLIDVNATMFSTSLFVDFSDTTNVLRCGTGETSTGFFIGEDQFIYNAIHEAFFQVVLRTPLTSPQVSAADNLRKYPFKVWHMSRRSRRAAAELYVIDVAAAKGDPLICQTRVVDEVVAQAVLVHHRGSLLEFVEALHARFALIYTPVNPTLRACVEQRRGGNNNNDDENDKNEPQTPAEEEYKQEYECGRDGVDGQSEEITASSGVGGGIHTMRVGKISAEGNGYYYNNDAEPSLADGEKEKETKEQQQQQQQQRENEEEEKNDGEGNSTVSMRDVLEELIYLREFILKHRITFYNAVLTAAGSNLLEEVFGVPATVFPFLPCARESVAFVTCVFDCILSTYGPLNFHNFTKYAHDVFVRDRPEIVRHAPRIFRALNKTRTGVISFEELCCWMARKLSSGMLLRPDAHLIAIAMSLRLPLALLMDRRQQWSRMECALSSLSDADADGY</sequence>
<dbReference type="PANTHER" id="PTHR14596">
    <property type="entry name" value="ZINC FINGER PROTEIN"/>
    <property type="match status" value="1"/>
</dbReference>
<keyword evidence="4" id="KW-1185">Reference proteome</keyword>
<dbReference type="GeneID" id="39989138"/>